<dbReference type="EMBL" id="BSXT01019016">
    <property type="protein sequence ID" value="GMG17476.1"/>
    <property type="molecule type" value="Genomic_DNA"/>
</dbReference>
<feature type="compositionally biased region" description="Acidic residues" evidence="1">
    <location>
        <begin position="144"/>
        <end position="153"/>
    </location>
</feature>
<evidence type="ECO:0000313" key="2">
    <source>
        <dbReference type="EMBL" id="GMG17476.1"/>
    </source>
</evidence>
<organism evidence="2 3">
    <name type="scientific">Phytophthora fragariaefolia</name>
    <dbReference type="NCBI Taxonomy" id="1490495"/>
    <lineage>
        <taxon>Eukaryota</taxon>
        <taxon>Sar</taxon>
        <taxon>Stramenopiles</taxon>
        <taxon>Oomycota</taxon>
        <taxon>Peronosporomycetes</taxon>
        <taxon>Peronosporales</taxon>
        <taxon>Peronosporaceae</taxon>
        <taxon>Phytophthora</taxon>
    </lineage>
</organism>
<name>A0A9W7DBC2_9STRA</name>
<feature type="compositionally biased region" description="Basic and acidic residues" evidence="1">
    <location>
        <begin position="85"/>
        <end position="97"/>
    </location>
</feature>
<keyword evidence="3" id="KW-1185">Reference proteome</keyword>
<feature type="compositionally biased region" description="Polar residues" evidence="1">
    <location>
        <begin position="30"/>
        <end position="40"/>
    </location>
</feature>
<feature type="compositionally biased region" description="Polar residues" evidence="1">
    <location>
        <begin position="12"/>
        <end position="21"/>
    </location>
</feature>
<feature type="region of interest" description="Disordered" evidence="1">
    <location>
        <begin position="1"/>
        <end position="205"/>
    </location>
</feature>
<dbReference type="AlphaFoldDB" id="A0A9W7DBC2"/>
<protein>
    <submittedName>
        <fullName evidence="2">Unnamed protein product</fullName>
    </submittedName>
</protein>
<comment type="caution">
    <text evidence="2">The sequence shown here is derived from an EMBL/GenBank/DDBJ whole genome shotgun (WGS) entry which is preliminary data.</text>
</comment>
<feature type="compositionally biased region" description="Polar residues" evidence="1">
    <location>
        <begin position="58"/>
        <end position="70"/>
    </location>
</feature>
<dbReference type="Proteomes" id="UP001165121">
    <property type="component" value="Unassembled WGS sequence"/>
</dbReference>
<proteinExistence type="predicted"/>
<accession>A0A9W7DBC2</accession>
<reference evidence="2" key="1">
    <citation type="submission" date="2023-04" db="EMBL/GenBank/DDBJ databases">
        <title>Phytophthora fragariaefolia NBRC 109709.</title>
        <authorList>
            <person name="Ichikawa N."/>
            <person name="Sato H."/>
            <person name="Tonouchi N."/>
        </authorList>
    </citation>
    <scope>NUCLEOTIDE SEQUENCE</scope>
    <source>
        <strain evidence="2">NBRC 109709</strain>
    </source>
</reference>
<evidence type="ECO:0000256" key="1">
    <source>
        <dbReference type="SAM" id="MobiDB-lite"/>
    </source>
</evidence>
<evidence type="ECO:0000313" key="3">
    <source>
        <dbReference type="Proteomes" id="UP001165121"/>
    </source>
</evidence>
<feature type="compositionally biased region" description="Low complexity" evidence="1">
    <location>
        <begin position="184"/>
        <end position="197"/>
    </location>
</feature>
<feature type="compositionally biased region" description="Basic and acidic residues" evidence="1">
    <location>
        <begin position="131"/>
        <end position="143"/>
    </location>
</feature>
<gene>
    <name evidence="2" type="ORF">Pfra01_003017300</name>
</gene>
<sequence length="219" mass="23228">MGQVVCLPAPSSFATYPQAASATAGRARKTQGTDATSSATRDVLDLRPRSPARKGRPSSGSAQINDSMSSACDDGGRDAGSVTTEIDRPPKLPKGLDESPTSGVSESDPKEVEPEITMPDTNDTLPLAISEPDKCESIEGKEEAENEGTDDEILSALSRSRSSLRRRGSLTSDRGTLQSTIDVSGDGESSSGSPSGNSEDRRRKRGISYPSSCWWWFRG</sequence>